<evidence type="ECO:0000313" key="2">
    <source>
        <dbReference type="EMBL" id="MDR6232896.1"/>
    </source>
</evidence>
<dbReference type="Proteomes" id="UP001268036">
    <property type="component" value="Unassembled WGS sequence"/>
</dbReference>
<sequence>MQATHLATALCLTLSCASLAPVQAAQPGLWDTYAELKTKRWVDLTTRL</sequence>
<reference evidence="2" key="1">
    <citation type="submission" date="2023-08" db="EMBL/GenBank/DDBJ databases">
        <title>Functional and genomic diversity of the sorghum phyllosphere microbiome.</title>
        <authorList>
            <person name="Shade A."/>
        </authorList>
    </citation>
    <scope>NUCLEOTIDE SEQUENCE</scope>
    <source>
        <strain evidence="2">SORGH_AS_0201</strain>
    </source>
</reference>
<dbReference type="AlphaFoldDB" id="A0AAJ2BKF7"/>
<name>A0AAJ2BKF7_9PSED</name>
<gene>
    <name evidence="2" type="ORF">QE440_000637</name>
</gene>
<evidence type="ECO:0000313" key="3">
    <source>
        <dbReference type="Proteomes" id="UP001268036"/>
    </source>
</evidence>
<feature type="signal peptide" evidence="1">
    <location>
        <begin position="1"/>
        <end position="24"/>
    </location>
</feature>
<organism evidence="2 3">
    <name type="scientific">Pseudomonas oryzihabitans</name>
    <dbReference type="NCBI Taxonomy" id="47885"/>
    <lineage>
        <taxon>Bacteria</taxon>
        <taxon>Pseudomonadati</taxon>
        <taxon>Pseudomonadota</taxon>
        <taxon>Gammaproteobacteria</taxon>
        <taxon>Pseudomonadales</taxon>
        <taxon>Pseudomonadaceae</taxon>
        <taxon>Pseudomonas</taxon>
    </lineage>
</organism>
<keyword evidence="1" id="KW-0732">Signal</keyword>
<comment type="caution">
    <text evidence="2">The sequence shown here is derived from an EMBL/GenBank/DDBJ whole genome shotgun (WGS) entry which is preliminary data.</text>
</comment>
<dbReference type="EMBL" id="JAVJAF010000001">
    <property type="protein sequence ID" value="MDR6232896.1"/>
    <property type="molecule type" value="Genomic_DNA"/>
</dbReference>
<protein>
    <submittedName>
        <fullName evidence="2">Uncharacterized protein</fullName>
    </submittedName>
</protein>
<dbReference type="RefSeq" id="WP_309755103.1">
    <property type="nucleotide sequence ID" value="NZ_JAVJAF010000001.1"/>
</dbReference>
<evidence type="ECO:0000256" key="1">
    <source>
        <dbReference type="SAM" id="SignalP"/>
    </source>
</evidence>
<accession>A0AAJ2BKF7</accession>
<proteinExistence type="predicted"/>
<feature type="chain" id="PRO_5042610494" evidence="1">
    <location>
        <begin position="25"/>
        <end position="48"/>
    </location>
</feature>